<dbReference type="Proteomes" id="UP000306808">
    <property type="component" value="Unassembled WGS sequence"/>
</dbReference>
<protein>
    <submittedName>
        <fullName evidence="2">Uncharacterized protein</fullName>
    </submittedName>
</protein>
<evidence type="ECO:0000313" key="2">
    <source>
        <dbReference type="EMBL" id="TJZ61772.1"/>
    </source>
</evidence>
<proteinExistence type="predicted"/>
<gene>
    <name evidence="2" type="ORF">FAZ15_04450</name>
</gene>
<evidence type="ECO:0000256" key="1">
    <source>
        <dbReference type="SAM" id="MobiDB-lite"/>
    </source>
</evidence>
<dbReference type="EMBL" id="SUME01000002">
    <property type="protein sequence ID" value="TJZ61772.1"/>
    <property type="molecule type" value="Genomic_DNA"/>
</dbReference>
<organism evidence="2 3">
    <name type="scientific">Sphingobacterium olei</name>
    <dbReference type="NCBI Taxonomy" id="2571155"/>
    <lineage>
        <taxon>Bacteria</taxon>
        <taxon>Pseudomonadati</taxon>
        <taxon>Bacteroidota</taxon>
        <taxon>Sphingobacteriia</taxon>
        <taxon>Sphingobacteriales</taxon>
        <taxon>Sphingobacteriaceae</taxon>
        <taxon>Sphingobacterium</taxon>
    </lineage>
</organism>
<reference evidence="2 3" key="1">
    <citation type="submission" date="2019-04" db="EMBL/GenBank/DDBJ databases">
        <title>Sphingobacterium olei sp. nov., isolated from oil-contaminated soil.</title>
        <authorList>
            <person name="Liu B."/>
        </authorList>
    </citation>
    <scope>NUCLEOTIDE SEQUENCE [LARGE SCALE GENOMIC DNA]</scope>
    <source>
        <strain evidence="2 3">HAL-9</strain>
    </source>
</reference>
<evidence type="ECO:0000313" key="3">
    <source>
        <dbReference type="Proteomes" id="UP000306808"/>
    </source>
</evidence>
<feature type="region of interest" description="Disordered" evidence="1">
    <location>
        <begin position="90"/>
        <end position="113"/>
    </location>
</feature>
<name>A0A4U0P511_9SPHI</name>
<keyword evidence="3" id="KW-1185">Reference proteome</keyword>
<comment type="caution">
    <text evidence="2">The sequence shown here is derived from an EMBL/GenBank/DDBJ whole genome shotgun (WGS) entry which is preliminary data.</text>
</comment>
<accession>A0A4U0P511</accession>
<sequence length="121" mass="14100">MTYTSWDMTYLIWRKAYFISRERYPSSHFSMHIRPVACKVLYGISTRVVVCCTVLFEKSFLPMVFHIFGSLSTWRKKMVESKANQIRAEPSDEIIQTGMDPVSPPSSKRTQSVNIKQYSYA</sequence>
<dbReference type="AlphaFoldDB" id="A0A4U0P511"/>